<dbReference type="AlphaFoldDB" id="A0A6I4J492"/>
<sequence>MSERVQEVDNDPRVAEIRCRAIEVLGSEEAADAWIEKQSATLGASPREVLATGAGRNRVLLHLNGISRHRVA</sequence>
<evidence type="ECO:0000313" key="2">
    <source>
        <dbReference type="EMBL" id="MVO79510.1"/>
    </source>
</evidence>
<dbReference type="RefSeq" id="WP_198159882.1">
    <property type="nucleotide sequence ID" value="NZ_WQMS01000020.1"/>
</dbReference>
<keyword evidence="3" id="KW-1185">Reference proteome</keyword>
<protein>
    <submittedName>
        <fullName evidence="2">DUF2384 domain-containing protein</fullName>
    </submittedName>
</protein>
<evidence type="ECO:0000313" key="3">
    <source>
        <dbReference type="Proteomes" id="UP000441389"/>
    </source>
</evidence>
<proteinExistence type="predicted"/>
<feature type="domain" description="Antitoxin Xre/MbcA/ParS-like toxin-binding" evidence="1">
    <location>
        <begin position="21"/>
        <end position="65"/>
    </location>
</feature>
<dbReference type="Proteomes" id="UP000441389">
    <property type="component" value="Unassembled WGS sequence"/>
</dbReference>
<reference evidence="2 3" key="1">
    <citation type="submission" date="2019-12" db="EMBL/GenBank/DDBJ databases">
        <authorList>
            <person name="Huq M.A."/>
        </authorList>
    </citation>
    <scope>NUCLEOTIDE SEQUENCE [LARGE SCALE GENOMIC DNA]</scope>
    <source>
        <strain evidence="2 3">MAH-20</strain>
    </source>
</reference>
<name>A0A6I4J492_9SPHN</name>
<gene>
    <name evidence="2" type="ORF">GON01_16380</name>
</gene>
<dbReference type="InterPro" id="IPR024467">
    <property type="entry name" value="Xre/MbcA/ParS-like_toxin-bd"/>
</dbReference>
<comment type="caution">
    <text evidence="2">The sequence shown here is derived from an EMBL/GenBank/DDBJ whole genome shotgun (WGS) entry which is preliminary data.</text>
</comment>
<dbReference type="Pfam" id="PF09722">
    <property type="entry name" value="Xre_MbcA_ParS_C"/>
    <property type="match status" value="1"/>
</dbReference>
<organism evidence="2 3">
    <name type="scientific">Sphingomonas horti</name>
    <dbReference type="NCBI Taxonomy" id="2682842"/>
    <lineage>
        <taxon>Bacteria</taxon>
        <taxon>Pseudomonadati</taxon>
        <taxon>Pseudomonadota</taxon>
        <taxon>Alphaproteobacteria</taxon>
        <taxon>Sphingomonadales</taxon>
        <taxon>Sphingomonadaceae</taxon>
        <taxon>Sphingomonas</taxon>
    </lineage>
</organism>
<accession>A0A6I4J492</accession>
<dbReference type="EMBL" id="WQMS01000020">
    <property type="protein sequence ID" value="MVO79510.1"/>
    <property type="molecule type" value="Genomic_DNA"/>
</dbReference>
<evidence type="ECO:0000259" key="1">
    <source>
        <dbReference type="Pfam" id="PF09722"/>
    </source>
</evidence>